<protein>
    <submittedName>
        <fullName evidence="2">Uncharacterized protein</fullName>
    </submittedName>
</protein>
<dbReference type="AlphaFoldDB" id="A0A8W8NFI3"/>
<organism evidence="2 3">
    <name type="scientific">Magallana gigas</name>
    <name type="common">Pacific oyster</name>
    <name type="synonym">Crassostrea gigas</name>
    <dbReference type="NCBI Taxonomy" id="29159"/>
    <lineage>
        <taxon>Eukaryota</taxon>
        <taxon>Metazoa</taxon>
        <taxon>Spiralia</taxon>
        <taxon>Lophotrochozoa</taxon>
        <taxon>Mollusca</taxon>
        <taxon>Bivalvia</taxon>
        <taxon>Autobranchia</taxon>
        <taxon>Pteriomorphia</taxon>
        <taxon>Ostreida</taxon>
        <taxon>Ostreoidea</taxon>
        <taxon>Ostreidae</taxon>
        <taxon>Magallana</taxon>
    </lineage>
</organism>
<name>A0A8W8NFI3_MAGGI</name>
<evidence type="ECO:0000256" key="1">
    <source>
        <dbReference type="SAM" id="MobiDB-lite"/>
    </source>
</evidence>
<evidence type="ECO:0000313" key="3">
    <source>
        <dbReference type="Proteomes" id="UP000005408"/>
    </source>
</evidence>
<proteinExistence type="predicted"/>
<dbReference type="EnsemblMetazoa" id="G5940.1">
    <property type="protein sequence ID" value="G5940.1:cds"/>
    <property type="gene ID" value="G5940"/>
</dbReference>
<keyword evidence="3" id="KW-1185">Reference proteome</keyword>
<feature type="region of interest" description="Disordered" evidence="1">
    <location>
        <begin position="31"/>
        <end position="54"/>
    </location>
</feature>
<accession>A0A8W8NFI3</accession>
<sequence length="54" mass="6678">MPSEKIRSKEDTWSTNELKKALNKDEIRKERERLKRERRDGKGEDINEYEEKER</sequence>
<dbReference type="Proteomes" id="UP000005408">
    <property type="component" value="Unassembled WGS sequence"/>
</dbReference>
<reference evidence="2" key="1">
    <citation type="submission" date="2022-08" db="UniProtKB">
        <authorList>
            <consortium name="EnsemblMetazoa"/>
        </authorList>
    </citation>
    <scope>IDENTIFICATION</scope>
    <source>
        <strain evidence="2">05x7-T-G4-1.051#20</strain>
    </source>
</reference>
<evidence type="ECO:0000313" key="2">
    <source>
        <dbReference type="EnsemblMetazoa" id="G5940.1:cds"/>
    </source>
</evidence>